<reference evidence="2" key="1">
    <citation type="submission" date="2023-07" db="EMBL/GenBank/DDBJ databases">
        <title>Gilvimarinus algae sp. nov., isolated from the surface of Kelp.</title>
        <authorList>
            <person name="Sun Y.Y."/>
            <person name="Gong Y."/>
            <person name="Du Z.J."/>
        </authorList>
    </citation>
    <scope>NUCLEOTIDE SEQUENCE</scope>
    <source>
        <strain evidence="2">SDUM040014</strain>
    </source>
</reference>
<comment type="caution">
    <text evidence="2">The sequence shown here is derived from an EMBL/GenBank/DDBJ whole genome shotgun (WGS) entry which is preliminary data.</text>
</comment>
<protein>
    <recommendedName>
        <fullName evidence="4">Transposase</fullName>
    </recommendedName>
</protein>
<feature type="compositionally biased region" description="Polar residues" evidence="1">
    <location>
        <begin position="470"/>
        <end position="484"/>
    </location>
</feature>
<accession>A0ABT8TEL9</accession>
<evidence type="ECO:0000313" key="2">
    <source>
        <dbReference type="EMBL" id="MDO3382386.1"/>
    </source>
</evidence>
<gene>
    <name evidence="2" type="ORF">QWI16_09380</name>
</gene>
<evidence type="ECO:0000256" key="1">
    <source>
        <dbReference type="SAM" id="MobiDB-lite"/>
    </source>
</evidence>
<proteinExistence type="predicted"/>
<name>A0ABT8TEL9_9GAMM</name>
<feature type="region of interest" description="Disordered" evidence="1">
    <location>
        <begin position="457"/>
        <end position="484"/>
    </location>
</feature>
<dbReference type="EMBL" id="JAULRT010000052">
    <property type="protein sequence ID" value="MDO3382386.1"/>
    <property type="molecule type" value="Genomic_DNA"/>
</dbReference>
<evidence type="ECO:0000313" key="3">
    <source>
        <dbReference type="Proteomes" id="UP001168380"/>
    </source>
</evidence>
<dbReference type="Proteomes" id="UP001168380">
    <property type="component" value="Unassembled WGS sequence"/>
</dbReference>
<dbReference type="RefSeq" id="WP_302712622.1">
    <property type="nucleotide sequence ID" value="NZ_JAULRT010000052.1"/>
</dbReference>
<keyword evidence="3" id="KW-1185">Reference proteome</keyword>
<organism evidence="2 3">
    <name type="scientific">Gilvimarinus algae</name>
    <dbReference type="NCBI Taxonomy" id="3058037"/>
    <lineage>
        <taxon>Bacteria</taxon>
        <taxon>Pseudomonadati</taxon>
        <taxon>Pseudomonadota</taxon>
        <taxon>Gammaproteobacteria</taxon>
        <taxon>Cellvibrionales</taxon>
        <taxon>Cellvibrionaceae</taxon>
        <taxon>Gilvimarinus</taxon>
    </lineage>
</organism>
<sequence>MTTGAALWKPFESDTGRLVRLKFANPLSTLAEVNAMASAHPSTEFPLPGHGFNASEIALLRKYDNEPPLSRFDTHRGRKPIIRNCPQCDALGYHSWLFKMAWLQRCPVHGTPLTILNRIDDEWFHFKDALRASLRAERSGALPEATRRWHLLWKQELLEPKKYFTALLPLAKLSHWLPSSTCQALTLYSSFHQRKHAYDVSIHLDHHQCMAISNPQYPSFVLKNGIHVGDNSIWDLIHREKLVVVNFDDSNDGKVTASDHSQLVQACQSSIDRVETRIMRAAKSANTTDFCTAPASTSHYSKDMNVALVSSLVWRSLMGENVLACQPKAVTGVHLYRQITGPMMPLRPVPMTHGIHSNHSTMATGEEYPLPISVSTLVFELDCWCLYRAIYTYLEAIVSALNIRSMSPIELRDFIPMWAVPGSHYSNRVNVFRRNNLFQVTFPTSYLHLRNENQPVLPSVPTRGARHGQPTGTDILSTQQHNRL</sequence>
<evidence type="ECO:0008006" key="4">
    <source>
        <dbReference type="Google" id="ProtNLM"/>
    </source>
</evidence>